<dbReference type="InterPro" id="IPR029063">
    <property type="entry name" value="SAM-dependent_MTases_sf"/>
</dbReference>
<evidence type="ECO:0000313" key="6">
    <source>
        <dbReference type="Proteomes" id="UP001139700"/>
    </source>
</evidence>
<feature type="domain" description="Methyltransferase" evidence="4">
    <location>
        <begin position="41"/>
        <end position="136"/>
    </location>
</feature>
<evidence type="ECO:0000259" key="4">
    <source>
        <dbReference type="Pfam" id="PF13649"/>
    </source>
</evidence>
<dbReference type="RefSeq" id="WP_234616072.1">
    <property type="nucleotide sequence ID" value="NZ_CP098806.1"/>
</dbReference>
<proteinExistence type="predicted"/>
<dbReference type="GO" id="GO:0008168">
    <property type="term" value="F:methyltransferase activity"/>
    <property type="evidence" value="ECO:0007669"/>
    <property type="project" value="UniProtKB-KW"/>
</dbReference>
<dbReference type="EMBL" id="JAJTTA010000006">
    <property type="protein sequence ID" value="MCF0043314.1"/>
    <property type="molecule type" value="Genomic_DNA"/>
</dbReference>
<dbReference type="Pfam" id="PF13649">
    <property type="entry name" value="Methyltransf_25"/>
    <property type="match status" value="1"/>
</dbReference>
<name>A0A9X1PDU5_9BACT</name>
<keyword evidence="3" id="KW-0949">S-adenosyl-L-methionine</keyword>
<keyword evidence="6" id="KW-1185">Reference proteome</keyword>
<dbReference type="GO" id="GO:0032259">
    <property type="term" value="P:methylation"/>
    <property type="evidence" value="ECO:0007669"/>
    <property type="project" value="UniProtKB-KW"/>
</dbReference>
<keyword evidence="2" id="KW-0808">Transferase</keyword>
<dbReference type="AlphaFoldDB" id="A0A9X1PDU5"/>
<dbReference type="InterPro" id="IPR041698">
    <property type="entry name" value="Methyltransf_25"/>
</dbReference>
<reference evidence="5" key="1">
    <citation type="submission" date="2021-12" db="EMBL/GenBank/DDBJ databases">
        <title>Novel species in genus Dyadobacter.</title>
        <authorList>
            <person name="Ma C."/>
        </authorList>
    </citation>
    <scope>NUCLEOTIDE SEQUENCE</scope>
    <source>
        <strain evidence="5">CY399</strain>
    </source>
</reference>
<dbReference type="SUPFAM" id="SSF53335">
    <property type="entry name" value="S-adenosyl-L-methionine-dependent methyltransferases"/>
    <property type="match status" value="1"/>
</dbReference>
<sequence>MNNNYDRTAGFYDTLSNVVFGDALMEAQRSGLKFIPEKAKILIAGGGTGVILEEITRLRPVGINITYVEISEKMIEVAKKRNVGENNVQFVNVAIESFQSDERFDVIITSFLFDNFKQDKAEVVFNVLDNLLVPNGVWLFTDFNVDQNHSKIWQKWLLKSMYLFFKVLSKVEASKLPETEKLFANAGYKVVFQKLFYRNFIKSLVYQKP</sequence>
<evidence type="ECO:0000256" key="2">
    <source>
        <dbReference type="ARBA" id="ARBA00022679"/>
    </source>
</evidence>
<comment type="caution">
    <text evidence="5">The sequence shown here is derived from an EMBL/GenBank/DDBJ whole genome shotgun (WGS) entry which is preliminary data.</text>
</comment>
<protein>
    <submittedName>
        <fullName evidence="5">Class I SAM-dependent methyltransferase</fullName>
    </submittedName>
</protein>
<evidence type="ECO:0000313" key="5">
    <source>
        <dbReference type="EMBL" id="MCF0043314.1"/>
    </source>
</evidence>
<evidence type="ECO:0000256" key="1">
    <source>
        <dbReference type="ARBA" id="ARBA00022603"/>
    </source>
</evidence>
<organism evidence="5 6">
    <name type="scientific">Dyadobacter fanqingshengii</name>
    <dbReference type="NCBI Taxonomy" id="2906443"/>
    <lineage>
        <taxon>Bacteria</taxon>
        <taxon>Pseudomonadati</taxon>
        <taxon>Bacteroidota</taxon>
        <taxon>Cytophagia</taxon>
        <taxon>Cytophagales</taxon>
        <taxon>Spirosomataceae</taxon>
        <taxon>Dyadobacter</taxon>
    </lineage>
</organism>
<dbReference type="CDD" id="cd02440">
    <property type="entry name" value="AdoMet_MTases"/>
    <property type="match status" value="1"/>
</dbReference>
<gene>
    <name evidence="5" type="ORF">LXM24_24630</name>
</gene>
<dbReference type="PANTHER" id="PTHR43464">
    <property type="entry name" value="METHYLTRANSFERASE"/>
    <property type="match status" value="1"/>
</dbReference>
<dbReference type="PANTHER" id="PTHR43464:SF19">
    <property type="entry name" value="UBIQUINONE BIOSYNTHESIS O-METHYLTRANSFERASE, MITOCHONDRIAL"/>
    <property type="match status" value="1"/>
</dbReference>
<keyword evidence="1 5" id="KW-0489">Methyltransferase</keyword>
<accession>A0A9X1PDU5</accession>
<dbReference type="Proteomes" id="UP001139700">
    <property type="component" value="Unassembled WGS sequence"/>
</dbReference>
<dbReference type="Gene3D" id="3.40.50.150">
    <property type="entry name" value="Vaccinia Virus protein VP39"/>
    <property type="match status" value="1"/>
</dbReference>
<evidence type="ECO:0000256" key="3">
    <source>
        <dbReference type="ARBA" id="ARBA00022691"/>
    </source>
</evidence>